<dbReference type="RefSeq" id="WP_136790809.1">
    <property type="nucleotide sequence ID" value="NZ_SWAU01000001.1"/>
</dbReference>
<evidence type="ECO:0000313" key="1">
    <source>
        <dbReference type="EMBL" id="TKA98544.1"/>
    </source>
</evidence>
<dbReference type="Proteomes" id="UP000306340">
    <property type="component" value="Unassembled WGS sequence"/>
</dbReference>
<comment type="caution">
    <text evidence="1">The sequence shown here is derived from an EMBL/GenBank/DDBJ whole genome shotgun (WGS) entry which is preliminary data.</text>
</comment>
<protein>
    <submittedName>
        <fullName evidence="1">HK97 gp10 family phage protein</fullName>
    </submittedName>
</protein>
<dbReference type="NCBIfam" id="TIGR01725">
    <property type="entry name" value="phge_HK97_gp10"/>
    <property type="match status" value="1"/>
</dbReference>
<name>A0A4U0Z7L9_9RHOB</name>
<accession>A0A4U0Z7L9</accession>
<sequence length="136" mass="14407">MADDGGLAKFQARMRGMPERVRLGVIPVLAKQAEIMADTMEILAPEDTGDLKGSIAVTLPGGATPPYSQPGGAKVLGPLEAAVTVGNADVRYPHLVEYGTTKNEAHPFFWPSVRLNRAKAASAIKRAISKAVRGKK</sequence>
<reference evidence="1 2" key="1">
    <citation type="submission" date="2019-04" db="EMBL/GenBank/DDBJ databases">
        <title>Crypto-aerobic microbial life in anoxic (sulfidic) marine sediments.</title>
        <authorList>
            <person name="Bhattacharya S."/>
            <person name="Roy C."/>
            <person name="Mondal N."/>
            <person name="Sarkar J."/>
            <person name="Mandal S."/>
            <person name="Rameez M.J."/>
            <person name="Ghosh W."/>
        </authorList>
    </citation>
    <scope>NUCLEOTIDE SEQUENCE [LARGE SCALE GENOMIC DNA]</scope>
    <source>
        <strain evidence="1 2">SBBC</strain>
    </source>
</reference>
<dbReference type="InterPro" id="IPR010064">
    <property type="entry name" value="HK97-gp10_tail"/>
</dbReference>
<proteinExistence type="predicted"/>
<organism evidence="1 2">
    <name type="scientific">Cereibacter changlensis</name>
    <dbReference type="NCBI Taxonomy" id="402884"/>
    <lineage>
        <taxon>Bacteria</taxon>
        <taxon>Pseudomonadati</taxon>
        <taxon>Pseudomonadota</taxon>
        <taxon>Alphaproteobacteria</taxon>
        <taxon>Rhodobacterales</taxon>
        <taxon>Paracoccaceae</taxon>
        <taxon>Cereibacter</taxon>
    </lineage>
</organism>
<evidence type="ECO:0000313" key="2">
    <source>
        <dbReference type="Proteomes" id="UP000306340"/>
    </source>
</evidence>
<gene>
    <name evidence="1" type="ORF">FAZ78_00355</name>
</gene>
<dbReference type="AlphaFoldDB" id="A0A4U0Z7L9"/>
<dbReference type="EMBL" id="SWAU01000001">
    <property type="protein sequence ID" value="TKA98544.1"/>
    <property type="molecule type" value="Genomic_DNA"/>
</dbReference>